<organism evidence="2 3">
    <name type="scientific">Parvularcula maris</name>
    <dbReference type="NCBI Taxonomy" id="2965077"/>
    <lineage>
        <taxon>Bacteria</taxon>
        <taxon>Pseudomonadati</taxon>
        <taxon>Pseudomonadota</taxon>
        <taxon>Alphaproteobacteria</taxon>
        <taxon>Parvularculales</taxon>
        <taxon>Parvularculaceae</taxon>
        <taxon>Parvularcula</taxon>
    </lineage>
</organism>
<evidence type="ECO:0000313" key="2">
    <source>
        <dbReference type="EMBL" id="MCQ8185732.1"/>
    </source>
</evidence>
<protein>
    <submittedName>
        <fullName evidence="2">ABC-type transport auxiliary lipoprotein family protein</fullName>
    </submittedName>
</protein>
<keyword evidence="2" id="KW-0449">Lipoprotein</keyword>
<gene>
    <name evidence="2" type="ORF">NOG11_10025</name>
</gene>
<dbReference type="Gene3D" id="3.40.50.10610">
    <property type="entry name" value="ABC-type transport auxiliary lipoprotein component"/>
    <property type="match status" value="1"/>
</dbReference>
<dbReference type="PROSITE" id="PS51257">
    <property type="entry name" value="PROKAR_LIPOPROTEIN"/>
    <property type="match status" value="1"/>
</dbReference>
<evidence type="ECO:0000313" key="3">
    <source>
        <dbReference type="Proteomes" id="UP001142610"/>
    </source>
</evidence>
<dbReference type="EMBL" id="JANIBC010000007">
    <property type="protein sequence ID" value="MCQ8185732.1"/>
    <property type="molecule type" value="Genomic_DNA"/>
</dbReference>
<dbReference type="SUPFAM" id="SSF159594">
    <property type="entry name" value="XCC0632-like"/>
    <property type="match status" value="1"/>
</dbReference>
<sequence>MIRLLTLAAAALVLTGCISLVPKASELPPRYTLEAEPAVPVASRLPVTLAVADARAEGAINTSKIAVRTASNEIRYMPDGEWSDRLPRIVSLLLERAAENQGRLLAVSDRVALPLADYVVYTDIQTFEADRTASPEQVDVIFRVRLENRTGSVLGAQRFSASRPLNDIDTAGVAGALNEAAAAAAADAADWMIGVIEAAEVSREAQQERRDRRASSR</sequence>
<dbReference type="Proteomes" id="UP001142610">
    <property type="component" value="Unassembled WGS sequence"/>
</dbReference>
<feature type="domain" description="ABC-type transport auxiliary lipoprotein component" evidence="1">
    <location>
        <begin position="31"/>
        <end position="188"/>
    </location>
</feature>
<dbReference type="AlphaFoldDB" id="A0A9X2RKM0"/>
<reference evidence="2" key="1">
    <citation type="submission" date="2022-07" db="EMBL/GenBank/DDBJ databases">
        <title>Parvularcula maris sp. nov., an algicidal bacterium isolated from seawater.</title>
        <authorList>
            <person name="Li F."/>
        </authorList>
    </citation>
    <scope>NUCLEOTIDE SEQUENCE</scope>
    <source>
        <strain evidence="2">BGMRC 0090</strain>
    </source>
</reference>
<accession>A0A9X2RKM0</accession>
<comment type="caution">
    <text evidence="2">The sequence shown here is derived from an EMBL/GenBank/DDBJ whole genome shotgun (WGS) entry which is preliminary data.</text>
</comment>
<proteinExistence type="predicted"/>
<name>A0A9X2RKM0_9PROT</name>
<keyword evidence="3" id="KW-1185">Reference proteome</keyword>
<dbReference type="Pfam" id="PF03886">
    <property type="entry name" value="ABC_trans_aux"/>
    <property type="match status" value="1"/>
</dbReference>
<dbReference type="RefSeq" id="WP_256619619.1">
    <property type="nucleotide sequence ID" value="NZ_JANIBC010000007.1"/>
</dbReference>
<evidence type="ECO:0000259" key="1">
    <source>
        <dbReference type="Pfam" id="PF03886"/>
    </source>
</evidence>
<dbReference type="InterPro" id="IPR005586">
    <property type="entry name" value="ABC_trans_aux"/>
</dbReference>